<keyword evidence="10" id="KW-0601">Photorespiration</keyword>
<dbReference type="PROSITE" id="PS51010">
    <property type="entry name" value="CYTF"/>
    <property type="match status" value="1"/>
</dbReference>
<dbReference type="InterPro" id="IPR036422">
    <property type="entry name" value="RuBisCO_lsu_N_sf"/>
</dbReference>
<dbReference type="GO" id="GO:0009536">
    <property type="term" value="C:plastid"/>
    <property type="evidence" value="ECO:0007669"/>
    <property type="project" value="UniProtKB-SubCell"/>
</dbReference>
<evidence type="ECO:0000313" key="16">
    <source>
        <dbReference type="Proteomes" id="UP000239757"/>
    </source>
</evidence>
<dbReference type="GO" id="GO:0009853">
    <property type="term" value="P:photorespiration"/>
    <property type="evidence" value="ECO:0007669"/>
    <property type="project" value="UniProtKB-KW"/>
</dbReference>
<dbReference type="AlphaFoldDB" id="A0A2P5XZ23"/>
<dbReference type="SUPFAM" id="SSF49441">
    <property type="entry name" value="Cytochrome f, large domain"/>
    <property type="match status" value="1"/>
</dbReference>
<evidence type="ECO:0000256" key="12">
    <source>
        <dbReference type="ARBA" id="ARBA00023300"/>
    </source>
</evidence>
<gene>
    <name evidence="15" type="ORF">GOBAR_AA12069</name>
</gene>
<dbReference type="GO" id="GO:0019253">
    <property type="term" value="P:reductive pentose-phosphate cycle"/>
    <property type="evidence" value="ECO:0007669"/>
    <property type="project" value="UniProtKB-KW"/>
</dbReference>
<evidence type="ECO:0000256" key="4">
    <source>
        <dbReference type="ARBA" id="ARBA00017725"/>
    </source>
</evidence>
<dbReference type="GO" id="GO:0020037">
    <property type="term" value="F:heme binding"/>
    <property type="evidence" value="ECO:0007669"/>
    <property type="project" value="InterPro"/>
</dbReference>
<comment type="subcellular location">
    <subcellularLocation>
        <location evidence="1">Plastid</location>
    </subcellularLocation>
</comment>
<dbReference type="InterPro" id="IPR002325">
    <property type="entry name" value="Cyt_f"/>
</dbReference>
<comment type="similarity">
    <text evidence="2">Belongs to the RuBisCO large chain family. Type I subfamily.</text>
</comment>
<dbReference type="GO" id="GO:0009055">
    <property type="term" value="F:electron transfer activity"/>
    <property type="evidence" value="ECO:0007669"/>
    <property type="project" value="InterPro"/>
</dbReference>
<evidence type="ECO:0000256" key="13">
    <source>
        <dbReference type="ARBA" id="ARBA00048059"/>
    </source>
</evidence>
<dbReference type="GO" id="GO:0016984">
    <property type="term" value="F:ribulose-bisphosphate carboxylase activity"/>
    <property type="evidence" value="ECO:0007669"/>
    <property type="project" value="UniProtKB-EC"/>
</dbReference>
<keyword evidence="11" id="KW-0456">Lyase</keyword>
<dbReference type="Proteomes" id="UP000239757">
    <property type="component" value="Unassembled WGS sequence"/>
</dbReference>
<dbReference type="PANTHER" id="PTHR42704:SF15">
    <property type="entry name" value="RIBULOSE BISPHOSPHATE CARBOXYLASE LARGE CHAIN"/>
    <property type="match status" value="1"/>
</dbReference>
<evidence type="ECO:0000256" key="7">
    <source>
        <dbReference type="ARBA" id="ARBA00022640"/>
    </source>
</evidence>
<accession>A0A2P5XZ23</accession>
<dbReference type="SUPFAM" id="SSF54966">
    <property type="entry name" value="RuBisCO, large subunit, small (N-terminal) domain"/>
    <property type="match status" value="1"/>
</dbReference>
<keyword evidence="6" id="KW-0113">Calvin cycle</keyword>
<evidence type="ECO:0000256" key="6">
    <source>
        <dbReference type="ARBA" id="ARBA00022567"/>
    </source>
</evidence>
<protein>
    <recommendedName>
        <fullName evidence="4">Ribulose bisphosphate carboxylase large chain</fullName>
        <ecNumber evidence="3">4.1.1.39</ecNumber>
    </recommendedName>
</protein>
<dbReference type="GO" id="GO:0042651">
    <property type="term" value="C:thylakoid membrane"/>
    <property type="evidence" value="ECO:0007669"/>
    <property type="project" value="InterPro"/>
</dbReference>
<dbReference type="EC" id="4.1.1.39" evidence="3"/>
<dbReference type="EMBL" id="KZ663979">
    <property type="protein sequence ID" value="PPS08589.1"/>
    <property type="molecule type" value="Genomic_DNA"/>
</dbReference>
<evidence type="ECO:0000256" key="2">
    <source>
        <dbReference type="ARBA" id="ARBA00006204"/>
    </source>
</evidence>
<reference evidence="15 16" key="1">
    <citation type="submission" date="2015-01" db="EMBL/GenBank/DDBJ databases">
        <title>Genome of allotetraploid Gossypium barbadense reveals genomic plasticity and fiber elongation in cotton evolution.</title>
        <authorList>
            <person name="Chen X."/>
            <person name="Liu X."/>
            <person name="Zhao B."/>
            <person name="Zheng H."/>
            <person name="Hu Y."/>
            <person name="Lu G."/>
            <person name="Yang C."/>
            <person name="Chen J."/>
            <person name="Shan C."/>
            <person name="Zhang L."/>
            <person name="Zhou Y."/>
            <person name="Wang L."/>
            <person name="Guo W."/>
            <person name="Bai Y."/>
            <person name="Ruan J."/>
            <person name="Shangguan X."/>
            <person name="Mao Y."/>
            <person name="Jiang J."/>
            <person name="Zhu Y."/>
            <person name="Lei J."/>
            <person name="Kang H."/>
            <person name="Chen S."/>
            <person name="He X."/>
            <person name="Wang R."/>
            <person name="Wang Y."/>
            <person name="Chen J."/>
            <person name="Wang L."/>
            <person name="Yu S."/>
            <person name="Wang B."/>
            <person name="Wei J."/>
            <person name="Song S."/>
            <person name="Lu X."/>
            <person name="Gao Z."/>
            <person name="Gu W."/>
            <person name="Deng X."/>
            <person name="Ma D."/>
            <person name="Wang S."/>
            <person name="Liang W."/>
            <person name="Fang L."/>
            <person name="Cai C."/>
            <person name="Zhu X."/>
            <person name="Zhou B."/>
            <person name="Zhang Y."/>
            <person name="Chen Z."/>
            <person name="Xu S."/>
            <person name="Zhu R."/>
            <person name="Wang S."/>
            <person name="Zhang T."/>
            <person name="Zhao G."/>
        </authorList>
    </citation>
    <scope>NUCLEOTIDE SEQUENCE [LARGE SCALE GENOMIC DNA]</scope>
    <source>
        <strain evidence="16">cv. Xinhai21</strain>
        <tissue evidence="15">Leaf</tissue>
    </source>
</reference>
<keyword evidence="12" id="KW-0120">Carbon dioxide fixation</keyword>
<dbReference type="PANTHER" id="PTHR42704">
    <property type="entry name" value="RIBULOSE BISPHOSPHATE CARBOXYLASE"/>
    <property type="match status" value="1"/>
</dbReference>
<dbReference type="InterPro" id="IPR036826">
    <property type="entry name" value="Cyt_f_lg_dom_sf"/>
</dbReference>
<dbReference type="OrthoDB" id="1000779at2759"/>
<evidence type="ECO:0000256" key="11">
    <source>
        <dbReference type="ARBA" id="ARBA00023239"/>
    </source>
</evidence>
<comment type="catalytic activity">
    <reaction evidence="13">
        <text>D-ribulose 1,5-bisphosphate + O2 = 2-phosphoglycolate + (2R)-3-phosphoglycerate + 2 H(+)</text>
        <dbReference type="Rhea" id="RHEA:36631"/>
        <dbReference type="ChEBI" id="CHEBI:15378"/>
        <dbReference type="ChEBI" id="CHEBI:15379"/>
        <dbReference type="ChEBI" id="CHEBI:57870"/>
        <dbReference type="ChEBI" id="CHEBI:58033"/>
        <dbReference type="ChEBI" id="CHEBI:58272"/>
    </reaction>
</comment>
<keyword evidence="7" id="KW-0934">Plastid</keyword>
<keyword evidence="9" id="KW-0503">Monooxygenase</keyword>
<evidence type="ECO:0000256" key="1">
    <source>
        <dbReference type="ARBA" id="ARBA00004474"/>
    </source>
</evidence>
<keyword evidence="5" id="KW-0602">Photosynthesis</keyword>
<evidence type="ECO:0000256" key="9">
    <source>
        <dbReference type="ARBA" id="ARBA00023033"/>
    </source>
</evidence>
<organism evidence="15 16">
    <name type="scientific">Gossypium barbadense</name>
    <name type="common">Sea Island cotton</name>
    <name type="synonym">Hibiscus barbadensis</name>
    <dbReference type="NCBI Taxonomy" id="3634"/>
    <lineage>
        <taxon>Eukaryota</taxon>
        <taxon>Viridiplantae</taxon>
        <taxon>Streptophyta</taxon>
        <taxon>Embryophyta</taxon>
        <taxon>Tracheophyta</taxon>
        <taxon>Spermatophyta</taxon>
        <taxon>Magnoliopsida</taxon>
        <taxon>eudicotyledons</taxon>
        <taxon>Gunneridae</taxon>
        <taxon>Pentapetalae</taxon>
        <taxon>rosids</taxon>
        <taxon>malvids</taxon>
        <taxon>Malvales</taxon>
        <taxon>Malvaceae</taxon>
        <taxon>Malvoideae</taxon>
        <taxon>Gossypium</taxon>
    </lineage>
</organism>
<proteinExistence type="inferred from homology"/>
<name>A0A2P5XZ23_GOSBA</name>
<dbReference type="GO" id="GO:0005506">
    <property type="term" value="F:iron ion binding"/>
    <property type="evidence" value="ECO:0007669"/>
    <property type="project" value="InterPro"/>
</dbReference>
<evidence type="ECO:0000256" key="3">
    <source>
        <dbReference type="ARBA" id="ARBA00012287"/>
    </source>
</evidence>
<sequence>MNVKCQLPLANKFVDIEVPQAIFLVIVFEAAIRIPYDLKQVLANAFQVTSQPRVLLEEAGAAVAAESSTDSVFKFKALRTLLLEDLRIPTIYIKTFQSPPHGIQVERNKLNRLDFTKDDENMNS</sequence>
<evidence type="ECO:0000256" key="10">
    <source>
        <dbReference type="ARBA" id="ARBA00023238"/>
    </source>
</evidence>
<evidence type="ECO:0000256" key="8">
    <source>
        <dbReference type="ARBA" id="ARBA00023002"/>
    </source>
</evidence>
<evidence type="ECO:0000256" key="14">
    <source>
        <dbReference type="ARBA" id="ARBA00049469"/>
    </source>
</evidence>
<evidence type="ECO:0000313" key="15">
    <source>
        <dbReference type="EMBL" id="PPS08589.1"/>
    </source>
</evidence>
<keyword evidence="8" id="KW-0560">Oxidoreductase</keyword>
<dbReference type="InterPro" id="IPR033966">
    <property type="entry name" value="RuBisCO"/>
</dbReference>
<dbReference type="GO" id="GO:0004497">
    <property type="term" value="F:monooxygenase activity"/>
    <property type="evidence" value="ECO:0007669"/>
    <property type="project" value="UniProtKB-KW"/>
</dbReference>
<comment type="catalytic activity">
    <reaction evidence="14">
        <text>2 (2R)-3-phosphoglycerate + 2 H(+) = D-ribulose 1,5-bisphosphate + CO2 + H2O</text>
        <dbReference type="Rhea" id="RHEA:23124"/>
        <dbReference type="ChEBI" id="CHEBI:15377"/>
        <dbReference type="ChEBI" id="CHEBI:15378"/>
        <dbReference type="ChEBI" id="CHEBI:16526"/>
        <dbReference type="ChEBI" id="CHEBI:57870"/>
        <dbReference type="ChEBI" id="CHEBI:58272"/>
        <dbReference type="EC" id="4.1.1.39"/>
    </reaction>
</comment>
<evidence type="ECO:0000256" key="5">
    <source>
        <dbReference type="ARBA" id="ARBA00022531"/>
    </source>
</evidence>
<dbReference type="Gene3D" id="2.60.40.830">
    <property type="entry name" value="Cytochrome f large domain"/>
    <property type="match status" value="1"/>
</dbReference>